<dbReference type="Proteomes" id="UP001177670">
    <property type="component" value="Unassembled WGS sequence"/>
</dbReference>
<accession>A0AA40GFK9</accession>
<protein>
    <submittedName>
        <fullName evidence="2">Uncharacterized protein</fullName>
    </submittedName>
</protein>
<sequence>MHNILKAQSSSKVKIKNPLKDRAKHVFSSYPRHKQTIFKNYLLFVTNINPFSQRTCFSQSQFLQSIRYQRQSRFRITVPRQTERENRFEDQGYVDRFQQPVNREAHRSASALVSTGTRKAERNTQQATGIKRRREEEKRDPFVVQRPPIDVGRTCNTCFFMDDHGTPEKLSAKLPSCSHTRSMYHPPSVDHCSFEQKHFTQSCHSQTRPNSLVTNRQIF</sequence>
<proteinExistence type="predicted"/>
<name>A0AA40GFK9_9HYME</name>
<feature type="region of interest" description="Disordered" evidence="1">
    <location>
        <begin position="110"/>
        <end position="141"/>
    </location>
</feature>
<comment type="caution">
    <text evidence="2">The sequence shown here is derived from an EMBL/GenBank/DDBJ whole genome shotgun (WGS) entry which is preliminary data.</text>
</comment>
<evidence type="ECO:0000313" key="2">
    <source>
        <dbReference type="EMBL" id="KAK1136829.1"/>
    </source>
</evidence>
<feature type="compositionally biased region" description="Polar residues" evidence="1">
    <location>
        <begin position="111"/>
        <end position="128"/>
    </location>
</feature>
<dbReference type="EMBL" id="JAHYIQ010000001">
    <property type="protein sequence ID" value="KAK1136829.1"/>
    <property type="molecule type" value="Genomic_DNA"/>
</dbReference>
<dbReference type="AlphaFoldDB" id="A0AA40GFK9"/>
<reference evidence="2" key="1">
    <citation type="submission" date="2021-10" db="EMBL/GenBank/DDBJ databases">
        <title>Melipona bicolor Genome sequencing and assembly.</title>
        <authorList>
            <person name="Araujo N.S."/>
            <person name="Arias M.C."/>
        </authorList>
    </citation>
    <scope>NUCLEOTIDE SEQUENCE</scope>
    <source>
        <strain evidence="2">USP_2M_L1-L4_2017</strain>
        <tissue evidence="2">Whole body</tissue>
    </source>
</reference>
<organism evidence="2 3">
    <name type="scientific">Melipona bicolor</name>
    <dbReference type="NCBI Taxonomy" id="60889"/>
    <lineage>
        <taxon>Eukaryota</taxon>
        <taxon>Metazoa</taxon>
        <taxon>Ecdysozoa</taxon>
        <taxon>Arthropoda</taxon>
        <taxon>Hexapoda</taxon>
        <taxon>Insecta</taxon>
        <taxon>Pterygota</taxon>
        <taxon>Neoptera</taxon>
        <taxon>Endopterygota</taxon>
        <taxon>Hymenoptera</taxon>
        <taxon>Apocrita</taxon>
        <taxon>Aculeata</taxon>
        <taxon>Apoidea</taxon>
        <taxon>Anthophila</taxon>
        <taxon>Apidae</taxon>
        <taxon>Melipona</taxon>
    </lineage>
</organism>
<evidence type="ECO:0000256" key="1">
    <source>
        <dbReference type="SAM" id="MobiDB-lite"/>
    </source>
</evidence>
<gene>
    <name evidence="2" type="ORF">K0M31_001365</name>
</gene>
<evidence type="ECO:0000313" key="3">
    <source>
        <dbReference type="Proteomes" id="UP001177670"/>
    </source>
</evidence>
<keyword evidence="3" id="KW-1185">Reference proteome</keyword>